<evidence type="ECO:0000256" key="6">
    <source>
        <dbReference type="SAM" id="Phobius"/>
    </source>
</evidence>
<feature type="transmembrane region" description="Helical" evidence="6">
    <location>
        <begin position="174"/>
        <end position="193"/>
    </location>
</feature>
<evidence type="ECO:0000313" key="9">
    <source>
        <dbReference type="Proteomes" id="UP000295097"/>
    </source>
</evidence>
<dbReference type="PANTHER" id="PTHR32322:SF2">
    <property type="entry name" value="EAMA DOMAIN-CONTAINING PROTEIN"/>
    <property type="match status" value="1"/>
</dbReference>
<accession>A0A4R3NWV3</accession>
<feature type="transmembrane region" description="Helical" evidence="6">
    <location>
        <begin position="7"/>
        <end position="28"/>
    </location>
</feature>
<evidence type="ECO:0000256" key="1">
    <source>
        <dbReference type="ARBA" id="ARBA00004141"/>
    </source>
</evidence>
<comment type="similarity">
    <text evidence="2">Belongs to the EamA transporter family.</text>
</comment>
<keyword evidence="3 6" id="KW-0812">Transmembrane</keyword>
<feature type="domain" description="EamA" evidence="7">
    <location>
        <begin position="143"/>
        <end position="274"/>
    </location>
</feature>
<keyword evidence="5 6" id="KW-0472">Membrane</keyword>
<evidence type="ECO:0000256" key="3">
    <source>
        <dbReference type="ARBA" id="ARBA00022692"/>
    </source>
</evidence>
<evidence type="ECO:0000256" key="2">
    <source>
        <dbReference type="ARBA" id="ARBA00007362"/>
    </source>
</evidence>
<reference evidence="8 9" key="1">
    <citation type="submission" date="2019-03" db="EMBL/GenBank/DDBJ databases">
        <title>Freshwater and sediment microbial communities from various areas in North America, analyzing microbe dynamics in response to fracking.</title>
        <authorList>
            <person name="Lamendella R."/>
        </authorList>
    </citation>
    <scope>NUCLEOTIDE SEQUENCE [LARGE SCALE GENOMIC DNA]</scope>
    <source>
        <strain evidence="8 9">175.2</strain>
    </source>
</reference>
<sequence>MIKSPDLLLTGIAPAIWGSTYIVTTQWLPDGYPLTISLLRALPAGIILILVLRRFPEVRWLPKLFLLALLNFTLFWALLFVAAYRLPGGVAATLGATQPLIVLFLARAVIGTPVRPLGVAAALGGLAGVGLLLISSAIALDPLGVAAALGGALSMACGTVLTRKWQWPVSPLTLTAWQLTAGGIVLAPFALVLEPGFPLPDMKAFAGLVWLGLIGAALTYYLWFRGIARIGPARAALLGFLSPLSAVLLGWGILGEALTPVQIGGAVLVLASLWVGQRASRPSPKFIQAPEAQIKTPAE</sequence>
<dbReference type="Pfam" id="PF00892">
    <property type="entry name" value="EamA"/>
    <property type="match status" value="2"/>
</dbReference>
<dbReference type="SUPFAM" id="SSF103481">
    <property type="entry name" value="Multidrug resistance efflux transporter EmrE"/>
    <property type="match status" value="2"/>
</dbReference>
<dbReference type="PANTHER" id="PTHR32322">
    <property type="entry name" value="INNER MEMBRANE TRANSPORTER"/>
    <property type="match status" value="1"/>
</dbReference>
<dbReference type="AlphaFoldDB" id="A0A4R3NWV3"/>
<feature type="transmembrane region" description="Helical" evidence="6">
    <location>
        <begin position="34"/>
        <end position="52"/>
    </location>
</feature>
<feature type="domain" description="EamA" evidence="7">
    <location>
        <begin position="9"/>
        <end position="133"/>
    </location>
</feature>
<keyword evidence="9" id="KW-1185">Reference proteome</keyword>
<feature type="transmembrane region" description="Helical" evidence="6">
    <location>
        <begin position="90"/>
        <end position="110"/>
    </location>
</feature>
<organism evidence="8 9">
    <name type="scientific">Martelella mediterranea</name>
    <dbReference type="NCBI Taxonomy" id="293089"/>
    <lineage>
        <taxon>Bacteria</taxon>
        <taxon>Pseudomonadati</taxon>
        <taxon>Pseudomonadota</taxon>
        <taxon>Alphaproteobacteria</taxon>
        <taxon>Hyphomicrobiales</taxon>
        <taxon>Aurantimonadaceae</taxon>
        <taxon>Martelella</taxon>
    </lineage>
</organism>
<feature type="transmembrane region" description="Helical" evidence="6">
    <location>
        <begin position="144"/>
        <end position="162"/>
    </location>
</feature>
<dbReference type="EMBL" id="SMAR01000002">
    <property type="protein sequence ID" value="TCT44704.1"/>
    <property type="molecule type" value="Genomic_DNA"/>
</dbReference>
<dbReference type="Proteomes" id="UP000295097">
    <property type="component" value="Unassembled WGS sequence"/>
</dbReference>
<dbReference type="GO" id="GO:0016020">
    <property type="term" value="C:membrane"/>
    <property type="evidence" value="ECO:0007669"/>
    <property type="project" value="UniProtKB-SubCell"/>
</dbReference>
<comment type="caution">
    <text evidence="8">The sequence shown here is derived from an EMBL/GenBank/DDBJ whole genome shotgun (WGS) entry which is preliminary data.</text>
</comment>
<dbReference type="InterPro" id="IPR000620">
    <property type="entry name" value="EamA_dom"/>
</dbReference>
<dbReference type="InterPro" id="IPR037185">
    <property type="entry name" value="EmrE-like"/>
</dbReference>
<feature type="transmembrane region" description="Helical" evidence="6">
    <location>
        <begin position="205"/>
        <end position="223"/>
    </location>
</feature>
<dbReference type="InterPro" id="IPR050638">
    <property type="entry name" value="AA-Vitamin_Transporters"/>
</dbReference>
<evidence type="ECO:0000256" key="4">
    <source>
        <dbReference type="ARBA" id="ARBA00022989"/>
    </source>
</evidence>
<feature type="transmembrane region" description="Helical" evidence="6">
    <location>
        <begin position="235"/>
        <end position="254"/>
    </location>
</feature>
<protein>
    <submittedName>
        <fullName evidence="8">Putative blue pigment (Indigoidine) exporter</fullName>
    </submittedName>
</protein>
<keyword evidence="4 6" id="KW-1133">Transmembrane helix</keyword>
<evidence type="ECO:0000313" key="8">
    <source>
        <dbReference type="EMBL" id="TCT44704.1"/>
    </source>
</evidence>
<evidence type="ECO:0000259" key="7">
    <source>
        <dbReference type="Pfam" id="PF00892"/>
    </source>
</evidence>
<feature type="transmembrane region" description="Helical" evidence="6">
    <location>
        <begin position="260"/>
        <end position="276"/>
    </location>
</feature>
<evidence type="ECO:0000256" key="5">
    <source>
        <dbReference type="ARBA" id="ARBA00023136"/>
    </source>
</evidence>
<proteinExistence type="inferred from homology"/>
<gene>
    <name evidence="8" type="ORF">EDC90_1002254</name>
</gene>
<feature type="transmembrane region" description="Helical" evidence="6">
    <location>
        <begin position="117"/>
        <end position="138"/>
    </location>
</feature>
<feature type="transmembrane region" description="Helical" evidence="6">
    <location>
        <begin position="64"/>
        <end position="84"/>
    </location>
</feature>
<name>A0A4R3NWV3_9HYPH</name>
<dbReference type="RefSeq" id="WP_132308266.1">
    <property type="nucleotide sequence ID" value="NZ_SMAR01000002.1"/>
</dbReference>
<comment type="subcellular location">
    <subcellularLocation>
        <location evidence="1">Membrane</location>
        <topology evidence="1">Multi-pass membrane protein</topology>
    </subcellularLocation>
</comment>
<dbReference type="OrthoDB" id="5430053at2"/>